<evidence type="ECO:0000259" key="2">
    <source>
        <dbReference type="Pfam" id="PF12804"/>
    </source>
</evidence>
<feature type="domain" description="MobA-like NTP transferase" evidence="2">
    <location>
        <begin position="10"/>
        <end position="152"/>
    </location>
</feature>
<keyword evidence="4" id="KW-1185">Reference proteome</keyword>
<proteinExistence type="predicted"/>
<dbReference type="Pfam" id="PF12804">
    <property type="entry name" value="NTP_transf_3"/>
    <property type="match status" value="1"/>
</dbReference>
<protein>
    <recommendedName>
        <fullName evidence="2">MobA-like NTP transferase domain-containing protein</fullName>
    </recommendedName>
</protein>
<keyword evidence="1" id="KW-0808">Transferase</keyword>
<dbReference type="PANTHER" id="PTHR19136:SF81">
    <property type="entry name" value="MOLYBDENUM COFACTOR GUANYLYLTRANSFERASE"/>
    <property type="match status" value="1"/>
</dbReference>
<reference evidence="4" key="1">
    <citation type="journal article" date="2019" name="Int. J. Syst. Evol. Microbiol.">
        <title>The Global Catalogue of Microorganisms (GCM) 10K type strain sequencing project: providing services to taxonomists for standard genome sequencing and annotation.</title>
        <authorList>
            <consortium name="The Broad Institute Genomics Platform"/>
            <consortium name="The Broad Institute Genome Sequencing Center for Infectious Disease"/>
            <person name="Wu L."/>
            <person name="Ma J."/>
        </authorList>
    </citation>
    <scope>NUCLEOTIDE SEQUENCE [LARGE SCALE GENOMIC DNA]</scope>
    <source>
        <strain evidence="4">NBRC 108755</strain>
    </source>
</reference>
<accession>A0ABQ6K0S0</accession>
<dbReference type="Gene3D" id="3.90.550.10">
    <property type="entry name" value="Spore Coat Polysaccharide Biosynthesis Protein SpsA, Chain A"/>
    <property type="match status" value="1"/>
</dbReference>
<dbReference type="InterPro" id="IPR029044">
    <property type="entry name" value="Nucleotide-diphossugar_trans"/>
</dbReference>
<dbReference type="PANTHER" id="PTHR19136">
    <property type="entry name" value="MOLYBDENUM COFACTOR GUANYLYLTRANSFERASE"/>
    <property type="match status" value="1"/>
</dbReference>
<evidence type="ECO:0000256" key="1">
    <source>
        <dbReference type="ARBA" id="ARBA00022679"/>
    </source>
</evidence>
<gene>
    <name evidence="3" type="ORF">GCM10025869_31790</name>
</gene>
<dbReference type="EMBL" id="BSVA01000001">
    <property type="protein sequence ID" value="GMA92650.1"/>
    <property type="molecule type" value="Genomic_DNA"/>
</dbReference>
<sequence>MSELADGTGAILLAGGRASRMGGVAKPLLEVGGRSLLRSAVDAVRGCAPVTVAAEALDPELDVDWVREEPPFAGPAAAVVAVLASWDRRGIAPEWTFLLACDLSHPDAAVAALGEAVVPRSTDGVCLVDDDGRPQWLAGRYRIDALRRAAAAQTDVARDAPMRALLGGLTLQHVPAAADTVRDIDTWQDLDEARSRAGRLETS</sequence>
<name>A0ABQ6K0S0_9MICO</name>
<organism evidence="3 4">
    <name type="scientific">Homoserinibacter gongjuensis</name>
    <dbReference type="NCBI Taxonomy" id="1162968"/>
    <lineage>
        <taxon>Bacteria</taxon>
        <taxon>Bacillati</taxon>
        <taxon>Actinomycetota</taxon>
        <taxon>Actinomycetes</taxon>
        <taxon>Micrococcales</taxon>
        <taxon>Microbacteriaceae</taxon>
        <taxon>Homoserinibacter</taxon>
    </lineage>
</organism>
<dbReference type="SUPFAM" id="SSF53448">
    <property type="entry name" value="Nucleotide-diphospho-sugar transferases"/>
    <property type="match status" value="1"/>
</dbReference>
<comment type="caution">
    <text evidence="3">The sequence shown here is derived from an EMBL/GenBank/DDBJ whole genome shotgun (WGS) entry which is preliminary data.</text>
</comment>
<evidence type="ECO:0000313" key="4">
    <source>
        <dbReference type="Proteomes" id="UP001157069"/>
    </source>
</evidence>
<dbReference type="InterPro" id="IPR025877">
    <property type="entry name" value="MobA-like_NTP_Trfase"/>
</dbReference>
<dbReference type="Proteomes" id="UP001157069">
    <property type="component" value="Unassembled WGS sequence"/>
</dbReference>
<evidence type="ECO:0000313" key="3">
    <source>
        <dbReference type="EMBL" id="GMA92650.1"/>
    </source>
</evidence>
<dbReference type="RefSeq" id="WP_284301426.1">
    <property type="nucleotide sequence ID" value="NZ_BSVA01000001.1"/>
</dbReference>